<dbReference type="RefSeq" id="WP_379032248.1">
    <property type="nucleotide sequence ID" value="NZ_JBHTLN010000001.1"/>
</dbReference>
<dbReference type="Gene3D" id="3.30.700.10">
    <property type="entry name" value="Glycoprotein, Type 4 Pilin"/>
    <property type="match status" value="1"/>
</dbReference>
<keyword evidence="5" id="KW-1185">Reference proteome</keyword>
<organism evidence="4 5">
    <name type="scientific">Methylophilus flavus</name>
    <dbReference type="NCBI Taxonomy" id="640084"/>
    <lineage>
        <taxon>Bacteria</taxon>
        <taxon>Pseudomonadati</taxon>
        <taxon>Pseudomonadota</taxon>
        <taxon>Betaproteobacteria</taxon>
        <taxon>Nitrosomonadales</taxon>
        <taxon>Methylophilaceae</taxon>
        <taxon>Methylophilus</taxon>
    </lineage>
</organism>
<dbReference type="InterPro" id="IPR045584">
    <property type="entry name" value="Pilin-like"/>
</dbReference>
<dbReference type="InterPro" id="IPR012902">
    <property type="entry name" value="N_methyl_site"/>
</dbReference>
<name>A0ABW3PB71_9PROT</name>
<protein>
    <submittedName>
        <fullName evidence="4">Prepilin-type N-terminal cleavage/methylation domain-containing protein</fullName>
    </submittedName>
</protein>
<dbReference type="SUPFAM" id="SSF54523">
    <property type="entry name" value="Pili subunits"/>
    <property type="match status" value="1"/>
</dbReference>
<accession>A0ABW3PB71</accession>
<dbReference type="NCBIfam" id="TIGR02532">
    <property type="entry name" value="IV_pilin_GFxxxE"/>
    <property type="match status" value="1"/>
</dbReference>
<comment type="caution">
    <text evidence="4">The sequence shown here is derived from an EMBL/GenBank/DDBJ whole genome shotgun (WGS) entry which is preliminary data.</text>
</comment>
<dbReference type="PANTHER" id="PTHR30093:SF34">
    <property type="entry name" value="PREPILIN PEPTIDASE-DEPENDENT PROTEIN D"/>
    <property type="match status" value="1"/>
</dbReference>
<reference evidence="5" key="1">
    <citation type="journal article" date="2019" name="Int. J. Syst. Evol. Microbiol.">
        <title>The Global Catalogue of Microorganisms (GCM) 10K type strain sequencing project: providing services to taxonomists for standard genome sequencing and annotation.</title>
        <authorList>
            <consortium name="The Broad Institute Genomics Platform"/>
            <consortium name="The Broad Institute Genome Sequencing Center for Infectious Disease"/>
            <person name="Wu L."/>
            <person name="Ma J."/>
        </authorList>
    </citation>
    <scope>NUCLEOTIDE SEQUENCE [LARGE SCALE GENOMIC DNA]</scope>
    <source>
        <strain evidence="5">CCUG 58411</strain>
    </source>
</reference>
<dbReference type="PANTHER" id="PTHR30093">
    <property type="entry name" value="GENERAL SECRETION PATHWAY PROTEIN G"/>
    <property type="match status" value="1"/>
</dbReference>
<sequence>MRIHHGFTLIELTIVVAIIGILAAIAIPAYQNYTQAAADNACLAEADAYARRVSTDIQLNKPSADIPAPIARACSEINNGAAVTTATTFSALAKAPGTANINCDLSAEVLCTRTVATL</sequence>
<evidence type="ECO:0000256" key="3">
    <source>
        <dbReference type="SAM" id="Phobius"/>
    </source>
</evidence>
<dbReference type="Pfam" id="PF07963">
    <property type="entry name" value="N_methyl"/>
    <property type="match status" value="1"/>
</dbReference>
<feature type="transmembrane region" description="Helical" evidence="3">
    <location>
        <begin position="7"/>
        <end position="30"/>
    </location>
</feature>
<evidence type="ECO:0000256" key="1">
    <source>
        <dbReference type="ARBA" id="ARBA00005233"/>
    </source>
</evidence>
<keyword evidence="3" id="KW-0812">Transmembrane</keyword>
<evidence type="ECO:0000256" key="2">
    <source>
        <dbReference type="ARBA" id="ARBA00022481"/>
    </source>
</evidence>
<keyword evidence="3" id="KW-0472">Membrane</keyword>
<dbReference type="PROSITE" id="PS00409">
    <property type="entry name" value="PROKAR_NTER_METHYL"/>
    <property type="match status" value="1"/>
</dbReference>
<gene>
    <name evidence="4" type="ORF">ACFQ2T_06790</name>
</gene>
<proteinExistence type="inferred from homology"/>
<keyword evidence="3" id="KW-1133">Transmembrane helix</keyword>
<comment type="similarity">
    <text evidence="1">Belongs to the N-Me-Phe pilin family.</text>
</comment>
<evidence type="ECO:0000313" key="4">
    <source>
        <dbReference type="EMBL" id="MFD1122202.1"/>
    </source>
</evidence>
<evidence type="ECO:0000313" key="5">
    <source>
        <dbReference type="Proteomes" id="UP001597206"/>
    </source>
</evidence>
<dbReference type="EMBL" id="JBHTLN010000001">
    <property type="protein sequence ID" value="MFD1122202.1"/>
    <property type="molecule type" value="Genomic_DNA"/>
</dbReference>
<dbReference type="Proteomes" id="UP001597206">
    <property type="component" value="Unassembled WGS sequence"/>
</dbReference>
<keyword evidence="2" id="KW-0488">Methylation</keyword>